<dbReference type="Proteomes" id="UP000838763">
    <property type="component" value="Unassembled WGS sequence"/>
</dbReference>
<dbReference type="InterPro" id="IPR050613">
    <property type="entry name" value="Sec_Metabolite_Reg"/>
</dbReference>
<dbReference type="OrthoDB" id="435881at2759"/>
<dbReference type="Gene3D" id="4.10.240.10">
    <property type="entry name" value="Zn(2)-C6 fungal-type DNA-binding domain"/>
    <property type="match status" value="1"/>
</dbReference>
<sequence>MTDHAQTRQMERQGEDAGTRVSPPQSAENGLKIWSCVICRRRKVKCDRSDPCANCVRAGIDCHFPVTGRIPKRSRDPAAWRTPAQKQAELISRLRRLETVVTELTAQVEEETGRRVTHVEPEPLDPQPGSEFDEDFGRLVVDKDGGLHVGNRFWTVFCDEVDNILQAVHDVADSSSQPSYTPTIQDSLSEGTSSRNDEFIFGMRDSEENLDALNPLPSQVLFIWSIFTENVDPFIKVLHVPTIDRIVRDLSGGFSSLGTPFEALMFSICFASINSMDEVSVSASFGQTKAELMARYRLGAEKALGRGKLLTTKDTTLFQASVIYVSVLPYIGDAASTGSPDHILELSLIIIRCSHALKTEPTWAKWRWQTQGTAPWHALTIFVRHACSHPYPWSTEMEQTWEKAKELMALVEGQETIHSKRLLELAAQLDRSRGAEVAHPAAPPPMGPAPGAIREWTSICKTESFPSPYL</sequence>
<dbReference type="EMBL" id="CALLCH030000018">
    <property type="protein sequence ID" value="CAI4218850.1"/>
    <property type="molecule type" value="Genomic_DNA"/>
</dbReference>
<organism evidence="6 7">
    <name type="scientific">Parascedosporium putredinis</name>
    <dbReference type="NCBI Taxonomy" id="1442378"/>
    <lineage>
        <taxon>Eukaryota</taxon>
        <taxon>Fungi</taxon>
        <taxon>Dikarya</taxon>
        <taxon>Ascomycota</taxon>
        <taxon>Pezizomycotina</taxon>
        <taxon>Sordariomycetes</taxon>
        <taxon>Hypocreomycetidae</taxon>
        <taxon>Microascales</taxon>
        <taxon>Microascaceae</taxon>
        <taxon>Parascedosporium</taxon>
    </lineage>
</organism>
<protein>
    <recommendedName>
        <fullName evidence="5">Zn(2)-C6 fungal-type domain-containing protein</fullName>
    </recommendedName>
</protein>
<dbReference type="Pfam" id="PF00172">
    <property type="entry name" value="Zn_clus"/>
    <property type="match status" value="1"/>
</dbReference>
<gene>
    <name evidence="6" type="ORF">PPNO1_LOCUS8424</name>
</gene>
<dbReference type="InterPro" id="IPR036864">
    <property type="entry name" value="Zn2-C6_fun-type_DNA-bd_sf"/>
</dbReference>
<dbReference type="InterPro" id="IPR001138">
    <property type="entry name" value="Zn2Cys6_DnaBD"/>
</dbReference>
<dbReference type="PANTHER" id="PTHR31001">
    <property type="entry name" value="UNCHARACTERIZED TRANSCRIPTIONAL REGULATORY PROTEIN"/>
    <property type="match status" value="1"/>
</dbReference>
<accession>A0A9P1HAB6</accession>
<dbReference type="PROSITE" id="PS00463">
    <property type="entry name" value="ZN2_CY6_FUNGAL_1"/>
    <property type="match status" value="1"/>
</dbReference>
<comment type="subcellular location">
    <subcellularLocation>
        <location evidence="1">Nucleus</location>
    </subcellularLocation>
</comment>
<dbReference type="SUPFAM" id="SSF57701">
    <property type="entry name" value="Zn2/Cys6 DNA-binding domain"/>
    <property type="match status" value="1"/>
</dbReference>
<keyword evidence="3" id="KW-0539">Nucleus</keyword>
<name>A0A9P1HAB6_9PEZI</name>
<keyword evidence="7" id="KW-1185">Reference proteome</keyword>
<evidence type="ECO:0000256" key="2">
    <source>
        <dbReference type="ARBA" id="ARBA00022723"/>
    </source>
</evidence>
<feature type="domain" description="Zn(2)-C6 fungal-type" evidence="5">
    <location>
        <begin position="35"/>
        <end position="64"/>
    </location>
</feature>
<reference evidence="6" key="1">
    <citation type="submission" date="2022-11" db="EMBL/GenBank/DDBJ databases">
        <authorList>
            <person name="Scott C."/>
            <person name="Bruce N."/>
        </authorList>
    </citation>
    <scope>NUCLEOTIDE SEQUENCE</scope>
</reference>
<dbReference type="GO" id="GO:0000981">
    <property type="term" value="F:DNA-binding transcription factor activity, RNA polymerase II-specific"/>
    <property type="evidence" value="ECO:0007669"/>
    <property type="project" value="InterPro"/>
</dbReference>
<feature type="compositionally biased region" description="Basic and acidic residues" evidence="4">
    <location>
        <begin position="111"/>
        <end position="121"/>
    </location>
</feature>
<dbReference type="AlphaFoldDB" id="A0A9P1HAB6"/>
<dbReference type="PROSITE" id="PS50048">
    <property type="entry name" value="ZN2_CY6_FUNGAL_2"/>
    <property type="match status" value="1"/>
</dbReference>
<dbReference type="CDD" id="cd12148">
    <property type="entry name" value="fungal_TF_MHR"/>
    <property type="match status" value="1"/>
</dbReference>
<evidence type="ECO:0000259" key="5">
    <source>
        <dbReference type="PROSITE" id="PS50048"/>
    </source>
</evidence>
<dbReference type="SMART" id="SM00066">
    <property type="entry name" value="GAL4"/>
    <property type="match status" value="1"/>
</dbReference>
<feature type="region of interest" description="Disordered" evidence="4">
    <location>
        <begin position="1"/>
        <end position="27"/>
    </location>
</feature>
<evidence type="ECO:0000256" key="1">
    <source>
        <dbReference type="ARBA" id="ARBA00004123"/>
    </source>
</evidence>
<evidence type="ECO:0000313" key="7">
    <source>
        <dbReference type="Proteomes" id="UP000838763"/>
    </source>
</evidence>
<evidence type="ECO:0000256" key="4">
    <source>
        <dbReference type="SAM" id="MobiDB-lite"/>
    </source>
</evidence>
<evidence type="ECO:0000256" key="3">
    <source>
        <dbReference type="ARBA" id="ARBA00023242"/>
    </source>
</evidence>
<dbReference type="PANTHER" id="PTHR31001:SF50">
    <property type="entry name" value="ZN(II)2CYS6 TRANSCRIPTION FACTOR (EUROFUNG)"/>
    <property type="match status" value="1"/>
</dbReference>
<comment type="caution">
    <text evidence="6">The sequence shown here is derived from an EMBL/GenBank/DDBJ whole genome shotgun (WGS) entry which is preliminary data.</text>
</comment>
<dbReference type="GO" id="GO:0008270">
    <property type="term" value="F:zinc ion binding"/>
    <property type="evidence" value="ECO:0007669"/>
    <property type="project" value="InterPro"/>
</dbReference>
<evidence type="ECO:0000313" key="6">
    <source>
        <dbReference type="EMBL" id="CAI4218850.1"/>
    </source>
</evidence>
<feature type="compositionally biased region" description="Basic and acidic residues" evidence="4">
    <location>
        <begin position="1"/>
        <end position="18"/>
    </location>
</feature>
<keyword evidence="2" id="KW-0479">Metal-binding</keyword>
<dbReference type="GO" id="GO:0005634">
    <property type="term" value="C:nucleus"/>
    <property type="evidence" value="ECO:0007669"/>
    <property type="project" value="UniProtKB-SubCell"/>
</dbReference>
<feature type="region of interest" description="Disordered" evidence="4">
    <location>
        <begin position="111"/>
        <end position="133"/>
    </location>
</feature>
<dbReference type="CDD" id="cd00067">
    <property type="entry name" value="GAL4"/>
    <property type="match status" value="1"/>
</dbReference>
<proteinExistence type="predicted"/>